<comment type="caution">
    <text evidence="2">The sequence shown here is derived from an EMBL/GenBank/DDBJ whole genome shotgun (WGS) entry which is preliminary data.</text>
</comment>
<feature type="domain" description="AB hydrolase-1" evidence="1">
    <location>
        <begin position="53"/>
        <end position="95"/>
    </location>
</feature>
<keyword evidence="3" id="KW-1185">Reference proteome</keyword>
<accession>A0A432WIC6</accession>
<dbReference type="Pfam" id="PF00561">
    <property type="entry name" value="Abhydrolase_1"/>
    <property type="match status" value="1"/>
</dbReference>
<evidence type="ECO:0000313" key="3">
    <source>
        <dbReference type="Proteomes" id="UP000288405"/>
    </source>
</evidence>
<dbReference type="Gene3D" id="3.40.50.1820">
    <property type="entry name" value="alpha/beta hydrolase"/>
    <property type="match status" value="1"/>
</dbReference>
<evidence type="ECO:0000259" key="1">
    <source>
        <dbReference type="Pfam" id="PF00561"/>
    </source>
</evidence>
<evidence type="ECO:0000313" key="2">
    <source>
        <dbReference type="EMBL" id="RUO33523.1"/>
    </source>
</evidence>
<organism evidence="2 3">
    <name type="scientific">Aliidiomarina sanyensis</name>
    <dbReference type="NCBI Taxonomy" id="1249555"/>
    <lineage>
        <taxon>Bacteria</taxon>
        <taxon>Pseudomonadati</taxon>
        <taxon>Pseudomonadota</taxon>
        <taxon>Gammaproteobacteria</taxon>
        <taxon>Alteromonadales</taxon>
        <taxon>Idiomarinaceae</taxon>
        <taxon>Aliidiomarina</taxon>
    </lineage>
</organism>
<dbReference type="EMBL" id="PIPM01000005">
    <property type="protein sequence ID" value="RUO33523.1"/>
    <property type="molecule type" value="Genomic_DNA"/>
</dbReference>
<reference evidence="2 3" key="1">
    <citation type="journal article" date="2011" name="Front. Microbiol.">
        <title>Genomic signatures of strain selection and enhancement in Bacillus atrophaeus var. globigii, a historical biowarfare simulant.</title>
        <authorList>
            <person name="Gibbons H.S."/>
            <person name="Broomall S.M."/>
            <person name="McNew L.A."/>
            <person name="Daligault H."/>
            <person name="Chapman C."/>
            <person name="Bruce D."/>
            <person name="Karavis M."/>
            <person name="Krepps M."/>
            <person name="McGregor P.A."/>
            <person name="Hong C."/>
            <person name="Park K.H."/>
            <person name="Akmal A."/>
            <person name="Feldman A."/>
            <person name="Lin J.S."/>
            <person name="Chang W.E."/>
            <person name="Higgs B.W."/>
            <person name="Demirev P."/>
            <person name="Lindquist J."/>
            <person name="Liem A."/>
            <person name="Fochler E."/>
            <person name="Read T.D."/>
            <person name="Tapia R."/>
            <person name="Johnson S."/>
            <person name="Bishop-Lilly K.A."/>
            <person name="Detter C."/>
            <person name="Han C."/>
            <person name="Sozhamannan S."/>
            <person name="Rosenzweig C.N."/>
            <person name="Skowronski E.W."/>
        </authorList>
    </citation>
    <scope>NUCLEOTIDE SEQUENCE [LARGE SCALE GENOMIC DNA]</scope>
    <source>
        <strain evidence="2 3">GYP-17</strain>
    </source>
</reference>
<gene>
    <name evidence="2" type="ORF">CWE11_06695</name>
</gene>
<protein>
    <recommendedName>
        <fullName evidence="1">AB hydrolase-1 domain-containing protein</fullName>
    </recommendedName>
</protein>
<dbReference type="InterPro" id="IPR029058">
    <property type="entry name" value="AB_hydrolase_fold"/>
</dbReference>
<name>A0A432WIC6_9GAMM</name>
<sequence>MTMLYFFHGLESGPHGQKYHLLKGQYPELQSPDFQGMDLNARIQHADAVTRDQHGVTLVGSSFGGLLAARLYSMYPERFKSLVLLAPAVHTEEGDRVQALPSASHIRVLHGREDEIVPFDKVAQFCQRFGINLIAVDDQHRLASEASQRMILSCVADVYPAVR</sequence>
<dbReference type="Proteomes" id="UP000288405">
    <property type="component" value="Unassembled WGS sequence"/>
</dbReference>
<dbReference type="InterPro" id="IPR000073">
    <property type="entry name" value="AB_hydrolase_1"/>
</dbReference>
<dbReference type="SUPFAM" id="SSF53474">
    <property type="entry name" value="alpha/beta-Hydrolases"/>
    <property type="match status" value="1"/>
</dbReference>
<proteinExistence type="predicted"/>
<dbReference type="AlphaFoldDB" id="A0A432WIC6"/>